<gene>
    <name evidence="2" type="ORF">LIER_21819</name>
</gene>
<keyword evidence="3" id="KW-1185">Reference proteome</keyword>
<dbReference type="Proteomes" id="UP001454036">
    <property type="component" value="Unassembled WGS sequence"/>
</dbReference>
<evidence type="ECO:0000313" key="2">
    <source>
        <dbReference type="EMBL" id="GAA0166729.1"/>
    </source>
</evidence>
<name>A0AAV3QRK0_LITER</name>
<protein>
    <recommendedName>
        <fullName evidence="1">Reverse transcriptase domain-containing protein</fullName>
    </recommendedName>
</protein>
<comment type="caution">
    <text evidence="2">The sequence shown here is derived from an EMBL/GenBank/DDBJ whole genome shotgun (WGS) entry which is preliminary data.</text>
</comment>
<dbReference type="PANTHER" id="PTHR33116:SF78">
    <property type="entry name" value="OS12G0587133 PROTEIN"/>
    <property type="match status" value="1"/>
</dbReference>
<dbReference type="Pfam" id="PF00078">
    <property type="entry name" value="RVT_1"/>
    <property type="match status" value="1"/>
</dbReference>
<dbReference type="InterPro" id="IPR000477">
    <property type="entry name" value="RT_dom"/>
</dbReference>
<reference evidence="2 3" key="1">
    <citation type="submission" date="2024-01" db="EMBL/GenBank/DDBJ databases">
        <title>The complete chloroplast genome sequence of Lithospermum erythrorhizon: insights into the phylogenetic relationship among Boraginaceae species and the maternal lineages of purple gromwells.</title>
        <authorList>
            <person name="Okada T."/>
            <person name="Watanabe K."/>
        </authorList>
    </citation>
    <scope>NUCLEOTIDE SEQUENCE [LARGE SCALE GENOMIC DNA]</scope>
</reference>
<dbReference type="InterPro" id="IPR036691">
    <property type="entry name" value="Endo/exonu/phosph_ase_sf"/>
</dbReference>
<dbReference type="SUPFAM" id="SSF56219">
    <property type="entry name" value="DNase I-like"/>
    <property type="match status" value="1"/>
</dbReference>
<accession>A0AAV3QRK0</accession>
<dbReference type="AlphaFoldDB" id="A0AAV3QRK0"/>
<dbReference type="PANTHER" id="PTHR33116">
    <property type="entry name" value="REVERSE TRANSCRIPTASE ZINC-BINDING DOMAIN-CONTAINING PROTEIN-RELATED-RELATED"/>
    <property type="match status" value="1"/>
</dbReference>
<feature type="domain" description="Reverse transcriptase" evidence="1">
    <location>
        <begin position="237"/>
        <end position="400"/>
    </location>
</feature>
<evidence type="ECO:0000259" key="1">
    <source>
        <dbReference type="Pfam" id="PF00078"/>
    </source>
</evidence>
<evidence type="ECO:0000313" key="3">
    <source>
        <dbReference type="Proteomes" id="UP001454036"/>
    </source>
</evidence>
<dbReference type="EMBL" id="BAABME010005836">
    <property type="protein sequence ID" value="GAA0166729.1"/>
    <property type="molecule type" value="Genomic_DNA"/>
</dbReference>
<organism evidence="2 3">
    <name type="scientific">Lithospermum erythrorhizon</name>
    <name type="common">Purple gromwell</name>
    <name type="synonym">Lithospermum officinale var. erythrorhizon</name>
    <dbReference type="NCBI Taxonomy" id="34254"/>
    <lineage>
        <taxon>Eukaryota</taxon>
        <taxon>Viridiplantae</taxon>
        <taxon>Streptophyta</taxon>
        <taxon>Embryophyta</taxon>
        <taxon>Tracheophyta</taxon>
        <taxon>Spermatophyta</taxon>
        <taxon>Magnoliopsida</taxon>
        <taxon>eudicotyledons</taxon>
        <taxon>Gunneridae</taxon>
        <taxon>Pentapetalae</taxon>
        <taxon>asterids</taxon>
        <taxon>lamiids</taxon>
        <taxon>Boraginales</taxon>
        <taxon>Boraginaceae</taxon>
        <taxon>Boraginoideae</taxon>
        <taxon>Lithospermeae</taxon>
        <taxon>Lithospermum</taxon>
    </lineage>
</organism>
<proteinExistence type="predicted"/>
<sequence>MNEFNDCLESIDVTEVVTHGCVLTWSLIWKSKGLNVRKLDYVFVNEGWLKEFPQDAVHCLPPGISDHAQMVIHLKKDLIFGPRPFKYHTFWQEHPSYADDNITLERNLQVELVKVRNAELDLLRSKAKMSSLAKADFNTSFFHKSILAARSKHQILLLMYDDGQVHTEPQVVEDRVISFYMTLFTSNGPLNESQNLIIQSSIIRRIPADAYGSLGAQPTMEEVKDASHSMVAGKIPGYHKEDGVSKAAIKVDLQKAYDMVEWEVLWTGMVAMEFPQSCTGLRQGDPISSYLFILFLEIFNGLMRKASGKSGFKFHPKCRELGITHLSFTDDMVILASADKGTFRIIKETLSLFGSLTSLRLNCSKSRIFFGFTLESIRVDLCKYMEMAEGAFPIKYLGVPLSSKSLTSEDYGSLIDKICNQIGS</sequence>